<dbReference type="PROSITE" id="PS01094">
    <property type="entry name" value="UPF0076"/>
    <property type="match status" value="1"/>
</dbReference>
<sequence>MVKEIVIMPNTAEYPFSSAVRAGDFVFVSGNGGHVGKGGERVSGIEAQTRRCLENIKQVLEAAGSSLSDVVKTTIFITDIDDFAQMNEIYKDYFTKDRPARSTVVTGLVNLDMLIEIECVVYKP</sequence>
<proteinExistence type="inferred from homology"/>
<evidence type="ECO:0000313" key="2">
    <source>
        <dbReference type="EMBL" id="KKM78851.1"/>
    </source>
</evidence>
<dbReference type="PANTHER" id="PTHR11803:SF39">
    <property type="entry name" value="2-IMINOBUTANOATE_2-IMINOPROPANOATE DEAMINASE"/>
    <property type="match status" value="1"/>
</dbReference>
<dbReference type="InterPro" id="IPR006056">
    <property type="entry name" value="RidA"/>
</dbReference>
<dbReference type="Pfam" id="PF01042">
    <property type="entry name" value="Ribonuc_L-PSP"/>
    <property type="match status" value="1"/>
</dbReference>
<dbReference type="NCBIfam" id="TIGR00004">
    <property type="entry name" value="Rid family detoxifying hydrolase"/>
    <property type="match status" value="1"/>
</dbReference>
<dbReference type="AlphaFoldDB" id="A0A0F9KVT2"/>
<evidence type="ECO:0000256" key="1">
    <source>
        <dbReference type="ARBA" id="ARBA00010552"/>
    </source>
</evidence>
<dbReference type="InterPro" id="IPR019897">
    <property type="entry name" value="RidA_CS"/>
</dbReference>
<dbReference type="PANTHER" id="PTHR11803">
    <property type="entry name" value="2-IMINOBUTANOATE/2-IMINOPROPANOATE DEAMINASE RIDA"/>
    <property type="match status" value="1"/>
</dbReference>
<dbReference type="EMBL" id="LAZR01008425">
    <property type="protein sequence ID" value="KKM78851.1"/>
    <property type="molecule type" value="Genomic_DNA"/>
</dbReference>
<comment type="caution">
    <text evidence="2">The sequence shown here is derived from an EMBL/GenBank/DDBJ whole genome shotgun (WGS) entry which is preliminary data.</text>
</comment>
<name>A0A0F9KVT2_9ZZZZ</name>
<reference evidence="2" key="1">
    <citation type="journal article" date="2015" name="Nature">
        <title>Complex archaea that bridge the gap between prokaryotes and eukaryotes.</title>
        <authorList>
            <person name="Spang A."/>
            <person name="Saw J.H."/>
            <person name="Jorgensen S.L."/>
            <person name="Zaremba-Niedzwiedzka K."/>
            <person name="Martijn J."/>
            <person name="Lind A.E."/>
            <person name="van Eijk R."/>
            <person name="Schleper C."/>
            <person name="Guy L."/>
            <person name="Ettema T.J."/>
        </authorList>
    </citation>
    <scope>NUCLEOTIDE SEQUENCE</scope>
</reference>
<dbReference type="GO" id="GO:0005829">
    <property type="term" value="C:cytosol"/>
    <property type="evidence" value="ECO:0007669"/>
    <property type="project" value="TreeGrafter"/>
</dbReference>
<dbReference type="InterPro" id="IPR006175">
    <property type="entry name" value="YjgF/YER057c/UK114"/>
</dbReference>
<dbReference type="CDD" id="cd00448">
    <property type="entry name" value="YjgF_YER057c_UK114_family"/>
    <property type="match status" value="1"/>
</dbReference>
<dbReference type="GO" id="GO:0019239">
    <property type="term" value="F:deaminase activity"/>
    <property type="evidence" value="ECO:0007669"/>
    <property type="project" value="TreeGrafter"/>
</dbReference>
<accession>A0A0F9KVT2</accession>
<dbReference type="Gene3D" id="3.30.1330.40">
    <property type="entry name" value="RutC-like"/>
    <property type="match status" value="1"/>
</dbReference>
<organism evidence="2">
    <name type="scientific">marine sediment metagenome</name>
    <dbReference type="NCBI Taxonomy" id="412755"/>
    <lineage>
        <taxon>unclassified sequences</taxon>
        <taxon>metagenomes</taxon>
        <taxon>ecological metagenomes</taxon>
    </lineage>
</organism>
<protein>
    <submittedName>
        <fullName evidence="2">Uncharacterized protein</fullName>
    </submittedName>
</protein>
<dbReference type="SUPFAM" id="SSF55298">
    <property type="entry name" value="YjgF-like"/>
    <property type="match status" value="1"/>
</dbReference>
<gene>
    <name evidence="2" type="ORF">LCGC14_1355850</name>
</gene>
<comment type="similarity">
    <text evidence="1">Belongs to the RutC family.</text>
</comment>
<dbReference type="FunFam" id="3.30.1330.40:FF:000001">
    <property type="entry name" value="L-PSP family endoribonuclease"/>
    <property type="match status" value="1"/>
</dbReference>
<dbReference type="InterPro" id="IPR035959">
    <property type="entry name" value="RutC-like_sf"/>
</dbReference>